<evidence type="ECO:0000313" key="1">
    <source>
        <dbReference type="EMBL" id="KAJ3472613.1"/>
    </source>
</evidence>
<protein>
    <submittedName>
        <fullName evidence="1">Uncharacterized protein</fullName>
    </submittedName>
</protein>
<evidence type="ECO:0000313" key="2">
    <source>
        <dbReference type="Proteomes" id="UP001212997"/>
    </source>
</evidence>
<proteinExistence type="predicted"/>
<dbReference type="Proteomes" id="UP001212997">
    <property type="component" value="Unassembled WGS sequence"/>
</dbReference>
<accession>A0AAD5Y6V6</accession>
<gene>
    <name evidence="1" type="ORF">NLI96_g13306</name>
</gene>
<dbReference type="EMBL" id="JANAWD010001886">
    <property type="protein sequence ID" value="KAJ3472613.1"/>
    <property type="molecule type" value="Genomic_DNA"/>
</dbReference>
<organism evidence="1 2">
    <name type="scientific">Meripilus lineatus</name>
    <dbReference type="NCBI Taxonomy" id="2056292"/>
    <lineage>
        <taxon>Eukaryota</taxon>
        <taxon>Fungi</taxon>
        <taxon>Dikarya</taxon>
        <taxon>Basidiomycota</taxon>
        <taxon>Agaricomycotina</taxon>
        <taxon>Agaricomycetes</taxon>
        <taxon>Polyporales</taxon>
        <taxon>Meripilaceae</taxon>
        <taxon>Meripilus</taxon>
    </lineage>
</organism>
<keyword evidence="2" id="KW-1185">Reference proteome</keyword>
<name>A0AAD5Y6V6_9APHY</name>
<reference evidence="1" key="1">
    <citation type="submission" date="2022-07" db="EMBL/GenBank/DDBJ databases">
        <title>Genome Sequence of Physisporinus lineatus.</title>
        <authorList>
            <person name="Buettner E."/>
        </authorList>
    </citation>
    <scope>NUCLEOTIDE SEQUENCE</scope>
    <source>
        <strain evidence="1">VT162</strain>
    </source>
</reference>
<comment type="caution">
    <text evidence="1">The sequence shown here is derived from an EMBL/GenBank/DDBJ whole genome shotgun (WGS) entry which is preliminary data.</text>
</comment>
<sequence length="90" mass="10282">MNEAQRFIVQPELLLDAQIRIHDHDVGLFDEVMRDRAALGARQVECHAELVSVHAQEPQRLPIEERRPPTAYVVPAMTFLNLDDLGAKIR</sequence>
<dbReference type="AlphaFoldDB" id="A0AAD5Y6V6"/>